<dbReference type="InterPro" id="IPR051552">
    <property type="entry name" value="HptR"/>
</dbReference>
<evidence type="ECO:0000256" key="4">
    <source>
        <dbReference type="ARBA" id="ARBA00023012"/>
    </source>
</evidence>
<dbReference type="Gene3D" id="1.10.10.60">
    <property type="entry name" value="Homeodomain-like"/>
    <property type="match status" value="2"/>
</dbReference>
<sequence length="511" mass="60021">MYNVIIVDDEPVIRFGLKASVNWDQEGLCLLGDFRNGEEALKVMEQHKVDILITDIKMPVMDGLALTKQALERFPTLKVVLVSSYTDFEYVREGLKLGAVDYVLKPTLEPEEFSGLIRKCVKLIEAEQTVEEKLQLIKQAAFLKEQKSLEQIMKRVILQDLEPINFQEQFAWLQGSLLIITMRLNRAEEIEEQFGFLFQTMILEDVQDLFYENVNQGICFPVAETEMLFLMQINTEPYKVLETLKTEIEQETNLSFSFGYEVISDVSAVKEGVEKSRVACNQHFFHEYQHIFRYKSFPKENAVPLRLDEFHQFLLPYDERRLTAFLQNRCKEWELGRLEPSEIKKEACEIVSHLFLKQLKWELLFEKCEQLKKAETLVQLQQILFQQIAEYDHLIPKNQTFSQGENQVMTKALEYIHKYYTEELTLQTVAGHIHMSRNYFSVLFKRHIGQNFIDYVIDLRIKKAKELLRNTSLKVYEVADQSGFKDVKYFSKLFKKLTGISPADFRTTQRN</sequence>
<dbReference type="Pfam" id="PF12833">
    <property type="entry name" value="HTH_18"/>
    <property type="match status" value="1"/>
</dbReference>
<accession>A0ABV5WLX6</accession>
<gene>
    <name evidence="11" type="ORF">ACFFMS_23870</name>
</gene>
<reference evidence="11 12" key="1">
    <citation type="submission" date="2024-09" db="EMBL/GenBank/DDBJ databases">
        <authorList>
            <person name="Sun Q."/>
            <person name="Mori K."/>
        </authorList>
    </citation>
    <scope>NUCLEOTIDE SEQUENCE [LARGE SCALE GENOMIC DNA]</scope>
    <source>
        <strain evidence="11 12">JCM 11201</strain>
    </source>
</reference>
<keyword evidence="3 8" id="KW-0597">Phosphoprotein</keyword>
<dbReference type="SMART" id="SM00448">
    <property type="entry name" value="REC"/>
    <property type="match status" value="1"/>
</dbReference>
<evidence type="ECO:0000256" key="2">
    <source>
        <dbReference type="ARBA" id="ARBA00022490"/>
    </source>
</evidence>
<keyword evidence="12" id="KW-1185">Reference proteome</keyword>
<dbReference type="InterPro" id="IPR001789">
    <property type="entry name" value="Sig_transdc_resp-reg_receiver"/>
</dbReference>
<feature type="domain" description="Response regulatory" evidence="10">
    <location>
        <begin position="3"/>
        <end position="120"/>
    </location>
</feature>
<dbReference type="SUPFAM" id="SSF46689">
    <property type="entry name" value="Homeodomain-like"/>
    <property type="match status" value="2"/>
</dbReference>
<dbReference type="PROSITE" id="PS00041">
    <property type="entry name" value="HTH_ARAC_FAMILY_1"/>
    <property type="match status" value="1"/>
</dbReference>
<evidence type="ECO:0000313" key="12">
    <source>
        <dbReference type="Proteomes" id="UP001589609"/>
    </source>
</evidence>
<keyword evidence="2" id="KW-0963">Cytoplasm</keyword>
<dbReference type="InterPro" id="IPR018062">
    <property type="entry name" value="HTH_AraC-typ_CS"/>
</dbReference>
<evidence type="ECO:0000256" key="8">
    <source>
        <dbReference type="PROSITE-ProRule" id="PRU00169"/>
    </source>
</evidence>
<keyword evidence="6" id="KW-0238">DNA-binding</keyword>
<organism evidence="11 12">
    <name type="scientific">Ectobacillus funiculus</name>
    <dbReference type="NCBI Taxonomy" id="137993"/>
    <lineage>
        <taxon>Bacteria</taxon>
        <taxon>Bacillati</taxon>
        <taxon>Bacillota</taxon>
        <taxon>Bacilli</taxon>
        <taxon>Bacillales</taxon>
        <taxon>Bacillaceae</taxon>
        <taxon>Ectobacillus</taxon>
    </lineage>
</organism>
<evidence type="ECO:0000256" key="5">
    <source>
        <dbReference type="ARBA" id="ARBA00023015"/>
    </source>
</evidence>
<dbReference type="PROSITE" id="PS01124">
    <property type="entry name" value="HTH_ARAC_FAMILY_2"/>
    <property type="match status" value="1"/>
</dbReference>
<keyword evidence="5" id="KW-0805">Transcription regulation</keyword>
<proteinExistence type="predicted"/>
<name>A0ABV5WLX6_9BACI</name>
<feature type="modified residue" description="4-aspartylphosphate" evidence="8">
    <location>
        <position position="55"/>
    </location>
</feature>
<dbReference type="PRINTS" id="PR00032">
    <property type="entry name" value="HTHARAC"/>
</dbReference>
<protein>
    <submittedName>
        <fullName evidence="11">Response regulator</fullName>
    </submittedName>
</protein>
<dbReference type="RefSeq" id="WP_379951480.1">
    <property type="nucleotide sequence ID" value="NZ_JBHMAF010000189.1"/>
</dbReference>
<dbReference type="InterPro" id="IPR020449">
    <property type="entry name" value="Tscrpt_reg_AraC-type_HTH"/>
</dbReference>
<evidence type="ECO:0000259" key="10">
    <source>
        <dbReference type="PROSITE" id="PS50110"/>
    </source>
</evidence>
<evidence type="ECO:0000256" key="3">
    <source>
        <dbReference type="ARBA" id="ARBA00022553"/>
    </source>
</evidence>
<dbReference type="SUPFAM" id="SSF52172">
    <property type="entry name" value="CheY-like"/>
    <property type="match status" value="1"/>
</dbReference>
<keyword evidence="7" id="KW-0804">Transcription</keyword>
<dbReference type="Proteomes" id="UP001589609">
    <property type="component" value="Unassembled WGS sequence"/>
</dbReference>
<dbReference type="SMART" id="SM00342">
    <property type="entry name" value="HTH_ARAC"/>
    <property type="match status" value="1"/>
</dbReference>
<comment type="subcellular location">
    <subcellularLocation>
        <location evidence="1">Cytoplasm</location>
    </subcellularLocation>
</comment>
<dbReference type="Pfam" id="PF00072">
    <property type="entry name" value="Response_reg"/>
    <property type="match status" value="1"/>
</dbReference>
<dbReference type="PANTHER" id="PTHR42713">
    <property type="entry name" value="HISTIDINE KINASE-RELATED"/>
    <property type="match status" value="1"/>
</dbReference>
<dbReference type="InterPro" id="IPR009057">
    <property type="entry name" value="Homeodomain-like_sf"/>
</dbReference>
<dbReference type="InterPro" id="IPR011006">
    <property type="entry name" value="CheY-like_superfamily"/>
</dbReference>
<evidence type="ECO:0000256" key="7">
    <source>
        <dbReference type="ARBA" id="ARBA00023163"/>
    </source>
</evidence>
<dbReference type="CDD" id="cd17536">
    <property type="entry name" value="REC_YesN-like"/>
    <property type="match status" value="1"/>
</dbReference>
<dbReference type="EMBL" id="JBHMAF010000189">
    <property type="protein sequence ID" value="MFB9761291.1"/>
    <property type="molecule type" value="Genomic_DNA"/>
</dbReference>
<dbReference type="PANTHER" id="PTHR42713:SF3">
    <property type="entry name" value="TRANSCRIPTIONAL REGULATORY PROTEIN HPTR"/>
    <property type="match status" value="1"/>
</dbReference>
<dbReference type="Gene3D" id="3.40.50.2300">
    <property type="match status" value="1"/>
</dbReference>
<keyword evidence="4" id="KW-0902">Two-component regulatory system</keyword>
<dbReference type="InterPro" id="IPR018060">
    <property type="entry name" value="HTH_AraC"/>
</dbReference>
<evidence type="ECO:0000256" key="6">
    <source>
        <dbReference type="ARBA" id="ARBA00023125"/>
    </source>
</evidence>
<dbReference type="PROSITE" id="PS50110">
    <property type="entry name" value="RESPONSE_REGULATORY"/>
    <property type="match status" value="1"/>
</dbReference>
<evidence type="ECO:0000256" key="1">
    <source>
        <dbReference type="ARBA" id="ARBA00004496"/>
    </source>
</evidence>
<evidence type="ECO:0000313" key="11">
    <source>
        <dbReference type="EMBL" id="MFB9761291.1"/>
    </source>
</evidence>
<evidence type="ECO:0000259" key="9">
    <source>
        <dbReference type="PROSITE" id="PS01124"/>
    </source>
</evidence>
<comment type="caution">
    <text evidence="11">The sequence shown here is derived from an EMBL/GenBank/DDBJ whole genome shotgun (WGS) entry which is preliminary data.</text>
</comment>
<feature type="domain" description="HTH araC/xylS-type" evidence="9">
    <location>
        <begin position="410"/>
        <end position="508"/>
    </location>
</feature>